<name>A0ABS3IZE2_9HYPH</name>
<reference evidence="3 4" key="1">
    <citation type="submission" date="2021-03" db="EMBL/GenBank/DDBJ databases">
        <title>Whole genome sequence of Jiella sp. MQZ13P-4.</title>
        <authorList>
            <person name="Tuo L."/>
        </authorList>
    </citation>
    <scope>NUCLEOTIDE SEQUENCE [LARGE SCALE GENOMIC DNA]</scope>
    <source>
        <strain evidence="3 4">MQZ13P-4</strain>
    </source>
</reference>
<keyword evidence="4" id="KW-1185">Reference proteome</keyword>
<protein>
    <submittedName>
        <fullName evidence="3">SEL1-like repeat protein</fullName>
    </submittedName>
</protein>
<dbReference type="RefSeq" id="WP_207349411.1">
    <property type="nucleotide sequence ID" value="NZ_JAFMPY010000003.1"/>
</dbReference>
<dbReference type="SMART" id="SM00671">
    <property type="entry name" value="SEL1"/>
    <property type="match status" value="8"/>
</dbReference>
<dbReference type="InterPro" id="IPR011990">
    <property type="entry name" value="TPR-like_helical_dom_sf"/>
</dbReference>
<dbReference type="PANTHER" id="PTHR11102">
    <property type="entry name" value="SEL-1-LIKE PROTEIN"/>
    <property type="match status" value="1"/>
</dbReference>
<evidence type="ECO:0000313" key="4">
    <source>
        <dbReference type="Proteomes" id="UP000664288"/>
    </source>
</evidence>
<evidence type="ECO:0000313" key="3">
    <source>
        <dbReference type="EMBL" id="MBO0902778.1"/>
    </source>
</evidence>
<dbReference type="SUPFAM" id="SSF81901">
    <property type="entry name" value="HCP-like"/>
    <property type="match status" value="2"/>
</dbReference>
<comment type="caution">
    <text evidence="3">The sequence shown here is derived from an EMBL/GenBank/DDBJ whole genome shotgun (WGS) entry which is preliminary data.</text>
</comment>
<organism evidence="3 4">
    <name type="scientific">Jiella sonneratiae</name>
    <dbReference type="NCBI Taxonomy" id="2816856"/>
    <lineage>
        <taxon>Bacteria</taxon>
        <taxon>Pseudomonadati</taxon>
        <taxon>Pseudomonadota</taxon>
        <taxon>Alphaproteobacteria</taxon>
        <taxon>Hyphomicrobiales</taxon>
        <taxon>Aurantimonadaceae</taxon>
        <taxon>Jiella</taxon>
    </lineage>
</organism>
<dbReference type="Proteomes" id="UP000664288">
    <property type="component" value="Unassembled WGS sequence"/>
</dbReference>
<dbReference type="SUPFAM" id="SSF52096">
    <property type="entry name" value="ClpP/crotonase"/>
    <property type="match status" value="1"/>
</dbReference>
<proteinExistence type="predicted"/>
<keyword evidence="2" id="KW-0732">Signal</keyword>
<dbReference type="Pfam" id="PF08238">
    <property type="entry name" value="Sel1"/>
    <property type="match status" value="8"/>
</dbReference>
<feature type="region of interest" description="Disordered" evidence="1">
    <location>
        <begin position="183"/>
        <end position="215"/>
    </location>
</feature>
<dbReference type="PANTHER" id="PTHR11102:SF160">
    <property type="entry name" value="ERAD-ASSOCIATED E3 UBIQUITIN-PROTEIN LIGASE COMPONENT HRD3"/>
    <property type="match status" value="1"/>
</dbReference>
<dbReference type="Gene3D" id="3.90.226.10">
    <property type="entry name" value="2-enoyl-CoA Hydratase, Chain A, domain 1"/>
    <property type="match status" value="1"/>
</dbReference>
<evidence type="ECO:0000256" key="1">
    <source>
        <dbReference type="SAM" id="MobiDB-lite"/>
    </source>
</evidence>
<sequence>MVRALLFGLVAGAVLLPGALSVADAAPKRFGPFVVDSDQPSVIRLDGQIGALDQFSFDDARDAAPNARTLMLDSPGGNLIIALGIADRLLQSDFKTVIPQNSVCLSACAFLFLAGREREVEGRLGVHQVASTDSGDFAFAQAALSRVARFLQKADTNPEILAIMLATPADQMHIFDRDEITRFGLDRGGRSPGPVERPTPQPEEQRPQPKQQPEAPVLTAAAEAAFRACAEVAASPFDAARPAGVAGVGNDQIDASRAIPACQKALDLAPGDARVESMLGRSLQRAGRDQEAVAMFRKAAEQQNAFGEYSLGLSYAYGRGVGTDNDEAARWYRLAADRGYVEAQYNLAIFYANGTGVPQDGAAAADWYRRAAEQGYPAAQSNLGLMLAYGTGVPKDEAAAARWYKLAVDQGYSNAQYGLGLLYHTGAGVPKNDVEALRLFRLAAEQEDTTAQYQLGLMYATGDGVPKDPKQAERWYRRSAAKGYSLAQYALGYMFKAGGDAPKNDAEGLRFLRLAADQGYAPAQYYLGNIFLTGDGVAKDQTEAVRWYRKAAEQGDDKARDILQRLGKL</sequence>
<feature type="signal peptide" evidence="2">
    <location>
        <begin position="1"/>
        <end position="25"/>
    </location>
</feature>
<dbReference type="Gene3D" id="1.25.40.10">
    <property type="entry name" value="Tetratricopeptide repeat domain"/>
    <property type="match status" value="2"/>
</dbReference>
<dbReference type="InterPro" id="IPR006597">
    <property type="entry name" value="Sel1-like"/>
</dbReference>
<dbReference type="EMBL" id="JAFMPY010000003">
    <property type="protein sequence ID" value="MBO0902778.1"/>
    <property type="molecule type" value="Genomic_DNA"/>
</dbReference>
<evidence type="ECO:0000256" key="2">
    <source>
        <dbReference type="SAM" id="SignalP"/>
    </source>
</evidence>
<dbReference type="InterPro" id="IPR029045">
    <property type="entry name" value="ClpP/crotonase-like_dom_sf"/>
</dbReference>
<dbReference type="InterPro" id="IPR050767">
    <property type="entry name" value="Sel1_AlgK"/>
</dbReference>
<accession>A0ABS3IZE2</accession>
<feature type="chain" id="PRO_5047053142" evidence="2">
    <location>
        <begin position="26"/>
        <end position="569"/>
    </location>
</feature>
<gene>
    <name evidence="3" type="ORF">J1C47_03935</name>
</gene>